<dbReference type="PROSITE" id="PS01124">
    <property type="entry name" value="HTH_ARAC_FAMILY_2"/>
    <property type="match status" value="1"/>
</dbReference>
<keyword evidence="2" id="KW-0238">DNA-binding</keyword>
<protein>
    <submittedName>
        <fullName evidence="5">Transcriptional regulator</fullName>
    </submittedName>
</protein>
<gene>
    <name evidence="5" type="ORF">BEN49_03715</name>
</gene>
<dbReference type="GO" id="GO:0043565">
    <property type="term" value="F:sequence-specific DNA binding"/>
    <property type="evidence" value="ECO:0007669"/>
    <property type="project" value="InterPro"/>
</dbReference>
<comment type="caution">
    <text evidence="5">The sequence shown here is derived from an EMBL/GenBank/DDBJ whole genome shotgun (WGS) entry which is preliminary data.</text>
</comment>
<dbReference type="InterPro" id="IPR009057">
    <property type="entry name" value="Homeodomain-like_sf"/>
</dbReference>
<evidence type="ECO:0000259" key="4">
    <source>
        <dbReference type="PROSITE" id="PS01124"/>
    </source>
</evidence>
<evidence type="ECO:0000256" key="3">
    <source>
        <dbReference type="ARBA" id="ARBA00023163"/>
    </source>
</evidence>
<dbReference type="SMART" id="SM00342">
    <property type="entry name" value="HTH_ARAC"/>
    <property type="match status" value="1"/>
</dbReference>
<evidence type="ECO:0000313" key="6">
    <source>
        <dbReference type="Proteomes" id="UP000177506"/>
    </source>
</evidence>
<dbReference type="AlphaFoldDB" id="A0A1G1TMP9"/>
<organism evidence="5 6">
    <name type="scientific">Hymenobacter coccineus</name>
    <dbReference type="NCBI Taxonomy" id="1908235"/>
    <lineage>
        <taxon>Bacteria</taxon>
        <taxon>Pseudomonadati</taxon>
        <taxon>Bacteroidota</taxon>
        <taxon>Cytophagia</taxon>
        <taxon>Cytophagales</taxon>
        <taxon>Hymenobacteraceae</taxon>
        <taxon>Hymenobacter</taxon>
    </lineage>
</organism>
<evidence type="ECO:0000313" key="5">
    <source>
        <dbReference type="EMBL" id="OGX92150.1"/>
    </source>
</evidence>
<dbReference type="Pfam" id="PF12833">
    <property type="entry name" value="HTH_18"/>
    <property type="match status" value="1"/>
</dbReference>
<reference evidence="5 6" key="1">
    <citation type="submission" date="2016-08" db="EMBL/GenBank/DDBJ databases">
        <title>Hymenobacter coccineus sp. nov., Hymenobacter lapidarius sp. nov. and Hymenobacter glacialis sp. nov., isolated from Antarctic soil.</title>
        <authorList>
            <person name="Sedlacek I."/>
            <person name="Kralova S."/>
            <person name="Kyrova K."/>
            <person name="Maslanova I."/>
            <person name="Stankova E."/>
            <person name="Vrbovska V."/>
            <person name="Nemec M."/>
            <person name="Bartak M."/>
            <person name="Svec P."/>
            <person name="Busse H.-J."/>
            <person name="Pantucek R."/>
        </authorList>
    </citation>
    <scope>NUCLEOTIDE SEQUENCE [LARGE SCALE GENOMIC DNA]</scope>
    <source>
        <strain evidence="5 6">CCM 8649</strain>
    </source>
</reference>
<dbReference type="RefSeq" id="WP_070739473.1">
    <property type="nucleotide sequence ID" value="NZ_MDZA01000011.1"/>
</dbReference>
<keyword evidence="3" id="KW-0804">Transcription</keyword>
<sequence length="309" mass="34523">MKSHPLEELYTKFAPEAGAAAGALLPVDRQREIGHFNVFNVADLMLDYRNRPPMTFDRRAFYKISLIRGRSRIEYADQGLDVAGNNLWFASHRVPYRWLPHDQAQAGYFCVFTEEFLRPANGGLVLHELPIFQPGGCPVVSLTDDEYAAIEVIFKKMTLEIASSYAYRYDLLRAYLLELIHLGQKLQPAPALAPAHSAAARLGALFADLLERQFPLETPQQQLGLRTATDYAGHLAVHVNHLNRVLKETTGHTTTALIGGRVAQEAKMLLKQTNWTASEIAGSLGFADVAHFCNFFKRQTGLVPGAFRE</sequence>
<dbReference type="OrthoDB" id="629200at2"/>
<evidence type="ECO:0000256" key="1">
    <source>
        <dbReference type="ARBA" id="ARBA00023015"/>
    </source>
</evidence>
<dbReference type="SUPFAM" id="SSF46689">
    <property type="entry name" value="Homeodomain-like"/>
    <property type="match status" value="1"/>
</dbReference>
<evidence type="ECO:0000256" key="2">
    <source>
        <dbReference type="ARBA" id="ARBA00023125"/>
    </source>
</evidence>
<feature type="domain" description="HTH araC/xylS-type" evidence="4">
    <location>
        <begin position="227"/>
        <end position="309"/>
    </location>
</feature>
<keyword evidence="1" id="KW-0805">Transcription regulation</keyword>
<keyword evidence="6" id="KW-1185">Reference proteome</keyword>
<proteinExistence type="predicted"/>
<dbReference type="Gene3D" id="1.10.10.60">
    <property type="entry name" value="Homeodomain-like"/>
    <property type="match status" value="1"/>
</dbReference>
<accession>A0A1G1TMP9</accession>
<name>A0A1G1TMP9_9BACT</name>
<dbReference type="GO" id="GO:0003700">
    <property type="term" value="F:DNA-binding transcription factor activity"/>
    <property type="evidence" value="ECO:0007669"/>
    <property type="project" value="InterPro"/>
</dbReference>
<dbReference type="EMBL" id="MDZA01000011">
    <property type="protein sequence ID" value="OGX92150.1"/>
    <property type="molecule type" value="Genomic_DNA"/>
</dbReference>
<dbReference type="Proteomes" id="UP000177506">
    <property type="component" value="Unassembled WGS sequence"/>
</dbReference>
<dbReference type="PANTHER" id="PTHR43280">
    <property type="entry name" value="ARAC-FAMILY TRANSCRIPTIONAL REGULATOR"/>
    <property type="match status" value="1"/>
</dbReference>
<dbReference type="InterPro" id="IPR018060">
    <property type="entry name" value="HTH_AraC"/>
</dbReference>
<dbReference type="PANTHER" id="PTHR43280:SF32">
    <property type="entry name" value="TRANSCRIPTIONAL REGULATORY PROTEIN"/>
    <property type="match status" value="1"/>
</dbReference>